<dbReference type="Gene3D" id="1.20.1070.10">
    <property type="entry name" value="Rhodopsin 7-helix transmembrane proteins"/>
    <property type="match status" value="1"/>
</dbReference>
<organism evidence="7 8">
    <name type="scientific">Brachionus calyciflorus</name>
    <dbReference type="NCBI Taxonomy" id="104777"/>
    <lineage>
        <taxon>Eukaryota</taxon>
        <taxon>Metazoa</taxon>
        <taxon>Spiralia</taxon>
        <taxon>Gnathifera</taxon>
        <taxon>Rotifera</taxon>
        <taxon>Eurotatoria</taxon>
        <taxon>Monogononta</taxon>
        <taxon>Pseudotrocha</taxon>
        <taxon>Ploima</taxon>
        <taxon>Brachionidae</taxon>
        <taxon>Brachionus</taxon>
    </lineage>
</organism>
<evidence type="ECO:0000256" key="1">
    <source>
        <dbReference type="ARBA" id="ARBA00004370"/>
    </source>
</evidence>
<proteinExistence type="predicted"/>
<keyword evidence="8" id="KW-1185">Reference proteome</keyword>
<feature type="transmembrane region" description="Helical" evidence="5">
    <location>
        <begin position="125"/>
        <end position="148"/>
    </location>
</feature>
<protein>
    <recommendedName>
        <fullName evidence="6">G-protein coupled receptors family 1 profile domain-containing protein</fullName>
    </recommendedName>
</protein>
<dbReference type="GO" id="GO:0016020">
    <property type="term" value="C:membrane"/>
    <property type="evidence" value="ECO:0007669"/>
    <property type="project" value="UniProtKB-SubCell"/>
</dbReference>
<dbReference type="PANTHER" id="PTHR46641:SF2">
    <property type="entry name" value="FMRFAMIDE RECEPTOR"/>
    <property type="match status" value="1"/>
</dbReference>
<dbReference type="InterPro" id="IPR017452">
    <property type="entry name" value="GPCR_Rhodpsn_7TM"/>
</dbReference>
<dbReference type="EMBL" id="CAJNOC010000270">
    <property type="protein sequence ID" value="CAF0736530.1"/>
    <property type="molecule type" value="Genomic_DNA"/>
</dbReference>
<dbReference type="PROSITE" id="PS00237">
    <property type="entry name" value="G_PROTEIN_RECEP_F1_1"/>
    <property type="match status" value="1"/>
</dbReference>
<comment type="caution">
    <text evidence="7">The sequence shown here is derived from an EMBL/GenBank/DDBJ whole genome shotgun (WGS) entry which is preliminary data.</text>
</comment>
<feature type="transmembrane region" description="Helical" evidence="5">
    <location>
        <begin position="87"/>
        <end position="105"/>
    </location>
</feature>
<evidence type="ECO:0000256" key="4">
    <source>
        <dbReference type="ARBA" id="ARBA00023136"/>
    </source>
</evidence>
<name>A0A813NKH6_9BILA</name>
<feature type="transmembrane region" description="Helical" evidence="5">
    <location>
        <begin position="44"/>
        <end position="67"/>
    </location>
</feature>
<evidence type="ECO:0000313" key="7">
    <source>
        <dbReference type="EMBL" id="CAF0736530.1"/>
    </source>
</evidence>
<dbReference type="OrthoDB" id="10196221at2759"/>
<dbReference type="Proteomes" id="UP000663879">
    <property type="component" value="Unassembled WGS sequence"/>
</dbReference>
<gene>
    <name evidence="7" type="ORF">OXX778_LOCUS3154</name>
</gene>
<dbReference type="InterPro" id="IPR052954">
    <property type="entry name" value="GPCR-Ligand_Int"/>
</dbReference>
<dbReference type="PANTHER" id="PTHR46641">
    <property type="entry name" value="FMRFAMIDE RECEPTOR-RELATED"/>
    <property type="match status" value="1"/>
</dbReference>
<feature type="transmembrane region" description="Helical" evidence="5">
    <location>
        <begin position="274"/>
        <end position="297"/>
    </location>
</feature>
<keyword evidence="3 5" id="KW-1133">Transmembrane helix</keyword>
<evidence type="ECO:0000256" key="5">
    <source>
        <dbReference type="SAM" id="Phobius"/>
    </source>
</evidence>
<dbReference type="InterPro" id="IPR000276">
    <property type="entry name" value="GPCR_Rhodpsn"/>
</dbReference>
<feature type="transmembrane region" description="Helical" evidence="5">
    <location>
        <begin position="228"/>
        <end position="254"/>
    </location>
</feature>
<reference evidence="7" key="1">
    <citation type="submission" date="2021-02" db="EMBL/GenBank/DDBJ databases">
        <authorList>
            <person name="Nowell W R."/>
        </authorList>
    </citation>
    <scope>NUCLEOTIDE SEQUENCE</scope>
    <source>
        <strain evidence="7">Ploen Becks lab</strain>
    </source>
</reference>
<dbReference type="PROSITE" id="PS50262">
    <property type="entry name" value="G_PROTEIN_RECEP_F1_2"/>
    <property type="match status" value="1"/>
</dbReference>
<dbReference type="GO" id="GO:0004930">
    <property type="term" value="F:G protein-coupled receptor activity"/>
    <property type="evidence" value="ECO:0007669"/>
    <property type="project" value="InterPro"/>
</dbReference>
<accession>A0A813NKH6</accession>
<keyword evidence="2 5" id="KW-0812">Transmembrane</keyword>
<feature type="transmembrane region" description="Helical" evidence="5">
    <location>
        <begin position="12"/>
        <end position="32"/>
    </location>
</feature>
<feature type="transmembrane region" description="Helical" evidence="5">
    <location>
        <begin position="188"/>
        <end position="207"/>
    </location>
</feature>
<dbReference type="SUPFAM" id="SSF81321">
    <property type="entry name" value="Family A G protein-coupled receptor-like"/>
    <property type="match status" value="1"/>
</dbReference>
<evidence type="ECO:0000256" key="2">
    <source>
        <dbReference type="ARBA" id="ARBA00022692"/>
    </source>
</evidence>
<evidence type="ECO:0000256" key="3">
    <source>
        <dbReference type="ARBA" id="ARBA00022989"/>
    </source>
</evidence>
<feature type="domain" description="G-protein coupled receptors family 1 profile" evidence="6">
    <location>
        <begin position="24"/>
        <end position="294"/>
    </location>
</feature>
<comment type="subcellular location">
    <subcellularLocation>
        <location evidence="1">Membrane</location>
    </subcellularLocation>
</comment>
<evidence type="ECO:0000313" key="8">
    <source>
        <dbReference type="Proteomes" id="UP000663879"/>
    </source>
</evidence>
<evidence type="ECO:0000259" key="6">
    <source>
        <dbReference type="PROSITE" id="PS50262"/>
    </source>
</evidence>
<dbReference type="Pfam" id="PF00001">
    <property type="entry name" value="7tm_1"/>
    <property type="match status" value="1"/>
</dbReference>
<sequence length="326" mass="38653">MFEDLSKRTHFFFSSTFVPTGIVFNFLTILIFQSKSFNGSNIRIFYTALALYDNLALMNSIVFIQLLPSLDIDYALENDSSCKWLMLWRRTVIQSPSWIQVILTYDRFKQVVFPGKYKIEKTAYLICKFVSVFFILLLFNITHFWYFLKENRTIVYQKINNQTINSTRVTFTCTSTESVLTVANSMLITLRCYVPFLVMFILNIFMVRKFILTKKNLKKGDSKMRKEYYFTFSVLTMNLIFIILFIPWTVWHIMSLALYDELSKSKELRNQMNLFQSISLSIAYVNCFKSFFVNVIINKKFFKVLMHSYLKKSISSVRSYTSSYFN</sequence>
<keyword evidence="4 5" id="KW-0472">Membrane</keyword>
<dbReference type="AlphaFoldDB" id="A0A813NKH6"/>